<organism evidence="1 2">
    <name type="scientific">Sphingobacterium paucimobilis HER1398</name>
    <dbReference type="NCBI Taxonomy" id="1346330"/>
    <lineage>
        <taxon>Bacteria</taxon>
        <taxon>Pseudomonadati</taxon>
        <taxon>Bacteroidota</taxon>
        <taxon>Sphingobacteriia</taxon>
        <taxon>Sphingobacteriales</taxon>
        <taxon>Sphingobacteriaceae</taxon>
        <taxon>Sphingobacterium</taxon>
    </lineage>
</organism>
<evidence type="ECO:0008006" key="3">
    <source>
        <dbReference type="Google" id="ProtNLM"/>
    </source>
</evidence>
<reference evidence="1 2" key="1">
    <citation type="journal article" date="2013" name="Genome Announc.">
        <title>The Draft Genome Sequence of Sphingomonas paucimobilis Strain HER1398 (Proteobacteria), Host to the Giant PAU Phage, Indicates That It Is a Member of the Genus Sphingobacterium (Bacteroidetes).</title>
        <authorList>
            <person name="White R.A.III."/>
            <person name="Suttle C.A."/>
        </authorList>
    </citation>
    <scope>NUCLEOTIDE SEQUENCE [LARGE SCALE GENOMIC DNA]</scope>
    <source>
        <strain evidence="1 2">HER1398</strain>
    </source>
</reference>
<dbReference type="Pfam" id="PF16132">
    <property type="entry name" value="DUF4843"/>
    <property type="match status" value="1"/>
</dbReference>
<evidence type="ECO:0000313" key="2">
    <source>
        <dbReference type="Proteomes" id="UP000016584"/>
    </source>
</evidence>
<dbReference type="Proteomes" id="UP000016584">
    <property type="component" value="Unassembled WGS sequence"/>
</dbReference>
<accession>U2J8M4</accession>
<proteinExistence type="predicted"/>
<evidence type="ECO:0000313" key="1">
    <source>
        <dbReference type="EMBL" id="ERJ59013.1"/>
    </source>
</evidence>
<dbReference type="AlphaFoldDB" id="U2J8M4"/>
<keyword evidence="2" id="KW-1185">Reference proteome</keyword>
<comment type="caution">
    <text evidence="1">The sequence shown here is derived from an EMBL/GenBank/DDBJ whole genome shotgun (WGS) entry which is preliminary data.</text>
</comment>
<name>U2J8M4_9SPHI</name>
<sequence>MGCKQDEIMFFQSNDAMSIYKGQYEADSTSFSFAYYLPAVTKDTIWVTIRVQGKRSAEDRIVEMKAVEGTTALLGKDFVLPEFVFKAGSDTARYPVVLLRNESLKSTTKTIKLSVKPNSYFERGALGQEIGKTYSIETYTIHFNDYLSKPGYWSALENYVGAFSVAKFQFMLSVYGAEFDFAALSTAERLNLRLRLRTALVDYEAKNGPLYDENNQRVTF</sequence>
<gene>
    <name evidence="1" type="ORF">M472_09545</name>
</gene>
<dbReference type="STRING" id="1346330.M472_09545"/>
<protein>
    <recommendedName>
        <fullName evidence="3">DUF4843 domain-containing protein</fullName>
    </recommendedName>
</protein>
<dbReference type="PATRIC" id="fig|1346330.5.peg.2344"/>
<dbReference type="eggNOG" id="ENOG5032U0N">
    <property type="taxonomic scope" value="Bacteria"/>
</dbReference>
<dbReference type="InterPro" id="IPR032299">
    <property type="entry name" value="DUF4843"/>
</dbReference>
<dbReference type="EMBL" id="ATDL01000015">
    <property type="protein sequence ID" value="ERJ59013.1"/>
    <property type="molecule type" value="Genomic_DNA"/>
</dbReference>